<reference evidence="2 3" key="1">
    <citation type="journal article" date="2017" name="ISME J.">
        <title>Potential for microbial H2 and metal transformations associated with novel bacteria and archaea in deep terrestrial subsurface sediments.</title>
        <authorList>
            <person name="Hernsdorf A.W."/>
            <person name="Amano Y."/>
            <person name="Miyakawa K."/>
            <person name="Ise K."/>
            <person name="Suzuki Y."/>
            <person name="Anantharaman K."/>
            <person name="Probst A."/>
            <person name="Burstein D."/>
            <person name="Thomas B.C."/>
            <person name="Banfield J.F."/>
        </authorList>
    </citation>
    <scope>NUCLEOTIDE SEQUENCE [LARGE SCALE GENOMIC DNA]</scope>
    <source>
        <strain evidence="2">HGW-Actinobacteria-3</strain>
    </source>
</reference>
<protein>
    <recommendedName>
        <fullName evidence="1">Nucleotidyltransferase-like domain-containing protein</fullName>
    </recommendedName>
</protein>
<name>A0A2N3G6H8_9ACTN</name>
<dbReference type="InterPro" id="IPR058575">
    <property type="entry name" value="NTP_transf_8_dom"/>
</dbReference>
<evidence type="ECO:0000313" key="3">
    <source>
        <dbReference type="Proteomes" id="UP000233654"/>
    </source>
</evidence>
<dbReference type="EMBL" id="PHEX01000021">
    <property type="protein sequence ID" value="PKQ28329.1"/>
    <property type="molecule type" value="Genomic_DNA"/>
</dbReference>
<feature type="domain" description="Nucleotidyltransferase-like" evidence="1">
    <location>
        <begin position="26"/>
        <end position="173"/>
    </location>
</feature>
<dbReference type="Pfam" id="PF12281">
    <property type="entry name" value="NTP_transf_8"/>
    <property type="match status" value="1"/>
</dbReference>
<sequence length="272" mass="30558">MTDMRDPFTYEFLRVLLALEEYLPNTVLIGGCAAFVYSKYMFEMPLGQAPVYTNDLDLLVENDIPVSRRSILSLMEEAGFAGRALESRHTQYFKFESKLGTGFEVEFLTPAPSREHGETIVVQGGIRAQILDGLDLFLTNNVEVRISDSSEDIPVDLTVRVPTPGAFVLNKIQSYLDPIGDTDRAKDIYYVFWVLRNLPIGKQAIVADVKRCGNRQALDILASRLAPLFADEYAQGTRDLAVQLTELNMAELQKRILAQLEISNIIELMKSN</sequence>
<dbReference type="PROSITE" id="PS51257">
    <property type="entry name" value="PROKAR_LIPOPROTEIN"/>
    <property type="match status" value="1"/>
</dbReference>
<evidence type="ECO:0000259" key="1">
    <source>
        <dbReference type="Pfam" id="PF12281"/>
    </source>
</evidence>
<accession>A0A2N3G6H8</accession>
<comment type="caution">
    <text evidence="2">The sequence shown here is derived from an EMBL/GenBank/DDBJ whole genome shotgun (WGS) entry which is preliminary data.</text>
</comment>
<organism evidence="2 3">
    <name type="scientific">Candidatus Anoxymicrobium japonicum</name>
    <dbReference type="NCBI Taxonomy" id="2013648"/>
    <lineage>
        <taxon>Bacteria</taxon>
        <taxon>Bacillati</taxon>
        <taxon>Actinomycetota</taxon>
        <taxon>Candidatus Geothermincolia</taxon>
        <taxon>Candidatus Geothermincolales</taxon>
        <taxon>Candidatus Anoxymicrobiaceae</taxon>
        <taxon>Candidatus Anoxymicrobium</taxon>
    </lineage>
</organism>
<proteinExistence type="predicted"/>
<gene>
    <name evidence="2" type="ORF">CVT63_03405</name>
</gene>
<dbReference type="AlphaFoldDB" id="A0A2N3G6H8"/>
<dbReference type="Proteomes" id="UP000233654">
    <property type="component" value="Unassembled WGS sequence"/>
</dbReference>
<evidence type="ECO:0000313" key="2">
    <source>
        <dbReference type="EMBL" id="PKQ28329.1"/>
    </source>
</evidence>